<sequence>MNALQRGDVLLQAAVAEAALGESATARGRVDLLLELDDDTLFILTKVAVTFLMRIHRAEGQEWTAPPDAGAGPNDSSTARNYTIGLLNAWSAREGSTVKSLFATATADRQRREEILRDPFDFAIERALELATKHVGPHTLVRQLCKSIAREDRSMAQDWP</sequence>
<organism evidence="1 2">
    <name type="scientific">Streptomyces fildesensis</name>
    <dbReference type="NCBI Taxonomy" id="375757"/>
    <lineage>
        <taxon>Bacteria</taxon>
        <taxon>Bacillati</taxon>
        <taxon>Actinomycetota</taxon>
        <taxon>Actinomycetes</taxon>
        <taxon>Kitasatosporales</taxon>
        <taxon>Streptomycetaceae</taxon>
        <taxon>Streptomyces</taxon>
    </lineage>
</organism>
<dbReference type="RefSeq" id="WP_399649532.1">
    <property type="nucleotide sequence ID" value="NZ_JBITYG010000004.1"/>
</dbReference>
<name>A0ABW8C6Z7_9ACTN</name>
<keyword evidence="2" id="KW-1185">Reference proteome</keyword>
<dbReference type="EMBL" id="JBITYG010000004">
    <property type="protein sequence ID" value="MFI9102200.1"/>
    <property type="molecule type" value="Genomic_DNA"/>
</dbReference>
<comment type="caution">
    <text evidence="1">The sequence shown here is derived from an EMBL/GenBank/DDBJ whole genome shotgun (WGS) entry which is preliminary data.</text>
</comment>
<evidence type="ECO:0000313" key="2">
    <source>
        <dbReference type="Proteomes" id="UP001614394"/>
    </source>
</evidence>
<accession>A0ABW8C6Z7</accession>
<evidence type="ECO:0000313" key="1">
    <source>
        <dbReference type="EMBL" id="MFI9102200.1"/>
    </source>
</evidence>
<dbReference type="Proteomes" id="UP001614394">
    <property type="component" value="Unassembled WGS sequence"/>
</dbReference>
<protein>
    <submittedName>
        <fullName evidence="1">Uncharacterized protein</fullName>
    </submittedName>
</protein>
<proteinExistence type="predicted"/>
<gene>
    <name evidence="1" type="ORF">ACIGXA_16905</name>
</gene>
<reference evidence="1 2" key="1">
    <citation type="submission" date="2024-10" db="EMBL/GenBank/DDBJ databases">
        <title>The Natural Products Discovery Center: Release of the First 8490 Sequenced Strains for Exploring Actinobacteria Biosynthetic Diversity.</title>
        <authorList>
            <person name="Kalkreuter E."/>
            <person name="Kautsar S.A."/>
            <person name="Yang D."/>
            <person name="Bader C.D."/>
            <person name="Teijaro C.N."/>
            <person name="Fluegel L."/>
            <person name="Davis C.M."/>
            <person name="Simpson J.R."/>
            <person name="Lauterbach L."/>
            <person name="Steele A.D."/>
            <person name="Gui C."/>
            <person name="Meng S."/>
            <person name="Li G."/>
            <person name="Viehrig K."/>
            <person name="Ye F."/>
            <person name="Su P."/>
            <person name="Kiefer A.F."/>
            <person name="Nichols A."/>
            <person name="Cepeda A.J."/>
            <person name="Yan W."/>
            <person name="Fan B."/>
            <person name="Jiang Y."/>
            <person name="Adhikari A."/>
            <person name="Zheng C.-J."/>
            <person name="Schuster L."/>
            <person name="Cowan T.M."/>
            <person name="Smanski M.J."/>
            <person name="Chevrette M.G."/>
            <person name="De Carvalho L.P.S."/>
            <person name="Shen B."/>
        </authorList>
    </citation>
    <scope>NUCLEOTIDE SEQUENCE [LARGE SCALE GENOMIC DNA]</scope>
    <source>
        <strain evidence="1 2">NPDC053399</strain>
    </source>
</reference>